<name>A0ABS1HCW8_9BACL</name>
<comment type="catalytic activity">
    <reaction evidence="6">
        <text>a 2'-deoxyadenosine in DNA + S-adenosyl-L-methionine = an N(6)-methyl-2'-deoxyadenosine in DNA + S-adenosyl-L-homocysteine + H(+)</text>
        <dbReference type="Rhea" id="RHEA:15197"/>
        <dbReference type="Rhea" id="RHEA-COMP:12418"/>
        <dbReference type="Rhea" id="RHEA-COMP:12419"/>
        <dbReference type="ChEBI" id="CHEBI:15378"/>
        <dbReference type="ChEBI" id="CHEBI:57856"/>
        <dbReference type="ChEBI" id="CHEBI:59789"/>
        <dbReference type="ChEBI" id="CHEBI:90615"/>
        <dbReference type="ChEBI" id="CHEBI:90616"/>
        <dbReference type="EC" id="2.1.1.72"/>
    </reaction>
</comment>
<dbReference type="PANTHER" id="PTHR30481:SF2">
    <property type="entry name" value="SITE-SPECIFIC DNA-METHYLTRANSFERASE (ADENINE-SPECIFIC)"/>
    <property type="match status" value="1"/>
</dbReference>
<dbReference type="InterPro" id="IPR023095">
    <property type="entry name" value="Ade_MeTrfase_dom_2"/>
</dbReference>
<evidence type="ECO:0000256" key="1">
    <source>
        <dbReference type="ARBA" id="ARBA00006594"/>
    </source>
</evidence>
<evidence type="ECO:0000256" key="7">
    <source>
        <dbReference type="SAM" id="Coils"/>
    </source>
</evidence>
<accession>A0ABS1HCW8</accession>
<evidence type="ECO:0000256" key="5">
    <source>
        <dbReference type="ARBA" id="ARBA00022691"/>
    </source>
</evidence>
<dbReference type="PANTHER" id="PTHR30481">
    <property type="entry name" value="DNA ADENINE METHYLASE"/>
    <property type="match status" value="1"/>
</dbReference>
<evidence type="ECO:0000313" key="9">
    <source>
        <dbReference type="Proteomes" id="UP000618943"/>
    </source>
</evidence>
<dbReference type="SUPFAM" id="SSF53335">
    <property type="entry name" value="S-adenosyl-L-methionine-dependent methyltransferases"/>
    <property type="match status" value="1"/>
</dbReference>
<evidence type="ECO:0000256" key="2">
    <source>
        <dbReference type="ARBA" id="ARBA00011900"/>
    </source>
</evidence>
<dbReference type="PRINTS" id="PR00505">
    <property type="entry name" value="D12N6MTFRASE"/>
</dbReference>
<evidence type="ECO:0000256" key="4">
    <source>
        <dbReference type="ARBA" id="ARBA00022679"/>
    </source>
</evidence>
<dbReference type="Gene3D" id="1.10.1020.10">
    <property type="entry name" value="Adenine-specific Methyltransferase, Domain 2"/>
    <property type="match status" value="1"/>
</dbReference>
<keyword evidence="3 8" id="KW-0489">Methyltransferase</keyword>
<evidence type="ECO:0000256" key="6">
    <source>
        <dbReference type="ARBA" id="ARBA00047942"/>
    </source>
</evidence>
<keyword evidence="4" id="KW-0808">Transferase</keyword>
<dbReference type="Proteomes" id="UP000618943">
    <property type="component" value="Unassembled WGS sequence"/>
</dbReference>
<keyword evidence="5" id="KW-0949">S-adenosyl-L-methionine</keyword>
<evidence type="ECO:0000256" key="3">
    <source>
        <dbReference type="ARBA" id="ARBA00022603"/>
    </source>
</evidence>
<dbReference type="RefSeq" id="WP_200750559.1">
    <property type="nucleotide sequence ID" value="NZ_JAEOAH010000057.1"/>
</dbReference>
<evidence type="ECO:0000313" key="8">
    <source>
        <dbReference type="EMBL" id="MBK3497260.1"/>
    </source>
</evidence>
<dbReference type="EC" id="2.1.1.72" evidence="2"/>
<keyword evidence="7" id="KW-0175">Coiled coil</keyword>
<dbReference type="GO" id="GO:0008168">
    <property type="term" value="F:methyltransferase activity"/>
    <property type="evidence" value="ECO:0007669"/>
    <property type="project" value="UniProtKB-KW"/>
</dbReference>
<protein>
    <recommendedName>
        <fullName evidence="2">site-specific DNA-methyltransferase (adenine-specific)</fullName>
        <ecNumber evidence="2">2.1.1.72</ecNumber>
    </recommendedName>
</protein>
<gene>
    <name evidence="8" type="ORF">JFL43_21005</name>
</gene>
<dbReference type="GO" id="GO:0032259">
    <property type="term" value="P:methylation"/>
    <property type="evidence" value="ECO:0007669"/>
    <property type="project" value="UniProtKB-KW"/>
</dbReference>
<dbReference type="EMBL" id="JAEOAH010000057">
    <property type="protein sequence ID" value="MBK3497260.1"/>
    <property type="molecule type" value="Genomic_DNA"/>
</dbReference>
<sequence length="341" mass="39979">MDIKVLKKIIQSKLNIQLEKYTLNFSSPQNPFNLEKFIKKIIKQSQITPNIGIEKIFFENLSIEEYKAYKNLYNIKNNLSPLRYPGAKSKVLNRYTKYFKTPHIDYREPFVGGASIFLGKHSVDINILNDKDFNVYAFLYSVKNHPDLLCEMVKETIPTINLWLNKKAANSNDKDILETAFDFLFFNRTNYSGIYNANPLGGLEQKSKYKIDCRWNSDRLCKQIKEMSNKLKNVELLNVDFEEIILREGNGVLLIIDPPYYHKGNSLYSAKMDHNDHLRLAELLKNTNHKYLLTIDDCPETREIYINENTYVNQETWKYTIHSKKTDNNGKELFISNFPVN</sequence>
<reference evidence="8 9" key="1">
    <citation type="submission" date="2020-12" db="EMBL/GenBank/DDBJ databases">
        <title>YIM B01967 draft genome.</title>
        <authorList>
            <person name="Yan X."/>
        </authorList>
    </citation>
    <scope>NUCLEOTIDE SEQUENCE [LARGE SCALE GENOMIC DNA]</scope>
    <source>
        <strain evidence="8 9">YIM B01967</strain>
    </source>
</reference>
<proteinExistence type="inferred from homology"/>
<dbReference type="InterPro" id="IPR029063">
    <property type="entry name" value="SAM-dependent_MTases_sf"/>
</dbReference>
<feature type="coiled-coil region" evidence="7">
    <location>
        <begin position="217"/>
        <end position="244"/>
    </location>
</feature>
<organism evidence="8 9">
    <name type="scientific">Viridibacillus soli</name>
    <dbReference type="NCBI Taxonomy" id="2798301"/>
    <lineage>
        <taxon>Bacteria</taxon>
        <taxon>Bacillati</taxon>
        <taxon>Bacillota</taxon>
        <taxon>Bacilli</taxon>
        <taxon>Bacillales</taxon>
        <taxon>Caryophanaceae</taxon>
        <taxon>Viridibacillus</taxon>
    </lineage>
</organism>
<dbReference type="Gene3D" id="3.40.50.150">
    <property type="entry name" value="Vaccinia Virus protein VP39"/>
    <property type="match status" value="1"/>
</dbReference>
<comment type="similarity">
    <text evidence="1">Belongs to the N(4)/N(6)-methyltransferase family.</text>
</comment>
<keyword evidence="9" id="KW-1185">Reference proteome</keyword>
<comment type="caution">
    <text evidence="8">The sequence shown here is derived from an EMBL/GenBank/DDBJ whole genome shotgun (WGS) entry which is preliminary data.</text>
</comment>
<dbReference type="InterPro" id="IPR012327">
    <property type="entry name" value="MeTrfase_D12"/>
</dbReference>